<dbReference type="SMART" id="SM00260">
    <property type="entry name" value="CheW"/>
    <property type="match status" value="1"/>
</dbReference>
<dbReference type="Pfam" id="PF01627">
    <property type="entry name" value="Hpt"/>
    <property type="match status" value="1"/>
</dbReference>
<keyword evidence="7" id="KW-0547">Nucleotide-binding</keyword>
<dbReference type="SMART" id="SM00073">
    <property type="entry name" value="HPT"/>
    <property type="match status" value="1"/>
</dbReference>
<dbReference type="Gene3D" id="3.30.565.10">
    <property type="entry name" value="Histidine kinase-like ATPase, C-terminal domain"/>
    <property type="match status" value="1"/>
</dbReference>
<dbReference type="InterPro" id="IPR037006">
    <property type="entry name" value="CheA-like_homodim_sf"/>
</dbReference>
<dbReference type="EMBL" id="CP133659">
    <property type="protein sequence ID" value="WMW66037.1"/>
    <property type="molecule type" value="Genomic_DNA"/>
</dbReference>
<evidence type="ECO:0000259" key="15">
    <source>
        <dbReference type="PROSITE" id="PS50894"/>
    </source>
</evidence>
<dbReference type="Proteomes" id="UP001180616">
    <property type="component" value="Chromosome"/>
</dbReference>
<feature type="domain" description="CheW-like" evidence="14">
    <location>
        <begin position="576"/>
        <end position="707"/>
    </location>
</feature>
<dbReference type="PRINTS" id="PR00344">
    <property type="entry name" value="BCTRLSENSOR"/>
</dbReference>
<dbReference type="InterPro" id="IPR051315">
    <property type="entry name" value="Bact_Chemotaxis_CheA"/>
</dbReference>
<evidence type="ECO:0000256" key="10">
    <source>
        <dbReference type="ARBA" id="ARBA00023012"/>
    </source>
</evidence>
<evidence type="ECO:0000313" key="17">
    <source>
        <dbReference type="Proteomes" id="UP001180616"/>
    </source>
</evidence>
<evidence type="ECO:0000313" key="16">
    <source>
        <dbReference type="EMBL" id="WMW66037.1"/>
    </source>
</evidence>
<feature type="modified residue" description="Phosphohistidine" evidence="12">
    <location>
        <position position="48"/>
    </location>
</feature>
<feature type="domain" description="HPt" evidence="15">
    <location>
        <begin position="1"/>
        <end position="105"/>
    </location>
</feature>
<dbReference type="PROSITE" id="PS50851">
    <property type="entry name" value="CHEW"/>
    <property type="match status" value="1"/>
</dbReference>
<evidence type="ECO:0000256" key="4">
    <source>
        <dbReference type="ARBA" id="ARBA00022500"/>
    </source>
</evidence>
<dbReference type="SMART" id="SM01231">
    <property type="entry name" value="H-kinase_dim"/>
    <property type="match status" value="1"/>
</dbReference>
<dbReference type="SUPFAM" id="SSF47384">
    <property type="entry name" value="Homodimeric domain of signal transducing histidine kinase"/>
    <property type="match status" value="1"/>
</dbReference>
<evidence type="ECO:0000256" key="1">
    <source>
        <dbReference type="ARBA" id="ARBA00000085"/>
    </source>
</evidence>
<dbReference type="InterPro" id="IPR003594">
    <property type="entry name" value="HATPase_dom"/>
</dbReference>
<dbReference type="PROSITE" id="PS50109">
    <property type="entry name" value="HIS_KIN"/>
    <property type="match status" value="1"/>
</dbReference>
<dbReference type="Pfam" id="PF02895">
    <property type="entry name" value="H-kinase_dim"/>
    <property type="match status" value="1"/>
</dbReference>
<dbReference type="InterPro" id="IPR036097">
    <property type="entry name" value="HisK_dim/P_sf"/>
</dbReference>
<dbReference type="Gene3D" id="2.30.30.40">
    <property type="entry name" value="SH3 Domains"/>
    <property type="match status" value="1"/>
</dbReference>
<comment type="catalytic activity">
    <reaction evidence="1">
        <text>ATP + protein L-histidine = ADP + protein N-phospho-L-histidine.</text>
        <dbReference type="EC" id="2.7.13.3"/>
    </reaction>
</comment>
<dbReference type="InterPro" id="IPR036061">
    <property type="entry name" value="CheW-like_dom_sf"/>
</dbReference>
<dbReference type="Pfam" id="PF02518">
    <property type="entry name" value="HATPase_c"/>
    <property type="match status" value="1"/>
</dbReference>
<keyword evidence="10" id="KW-0902">Two-component regulatory system</keyword>
<dbReference type="Pfam" id="PF01584">
    <property type="entry name" value="CheW"/>
    <property type="match status" value="1"/>
</dbReference>
<dbReference type="SMART" id="SM00387">
    <property type="entry name" value="HATPase_c"/>
    <property type="match status" value="1"/>
</dbReference>
<dbReference type="SUPFAM" id="SSF160246">
    <property type="entry name" value="EspE N-terminal domain-like"/>
    <property type="match status" value="1"/>
</dbReference>
<reference evidence="16" key="1">
    <citation type="submission" date="2023-09" db="EMBL/GenBank/DDBJ databases">
        <authorList>
            <consortium name="CW5 consortium"/>
            <person name="Lu C.-W."/>
        </authorList>
    </citation>
    <scope>NUCLEOTIDE SEQUENCE</scope>
    <source>
        <strain evidence="16">KPS</strain>
    </source>
</reference>
<sequence>MQSQEDANRAAFIEEAQDLLAELETALLELEAQPDDRDLVARVFRAMHTIKGSGAMFGFDDIAHFTHDVETVFDRVRNGEVPVTRQLLDLTPASRDHIAQLLHCAVSGDAPDLTHAAAITGSLRALVPVAATVADATPHDAESGECPAEPEAPCPPCTRTWRVRFRPVPSILFSGANPLSLLDELRELGGAQVFPHFSEVPVLDELQPELCHLWWDVLLSSEADEAALRDVFLFVEDDADIDIRLVDDARIVDDAAYKRLGEILIERGDVSADDLHRVLDEQRPLGRLLTDAGVVPPERVDAALAEQQAVRTIRQSRDKESTARDDSGASIRVAASKLDFLVDLVGELVIVQAQLSQAAHLRSDPGLLGLVEELERLSDELRDTTLGIRMLPIGTTFSKFRRLVRDLSAELGKDVELVTLGGETELDKTVIERLGDPLVHCLRNSLDHGVESPDVRAAAGKPRTGTVTLSAAHAGGEVLITIADDGAGIDPVRVLEIARKRGVIAPDVELPAREAMELIFAPGFSTAEKVTNVSGRGVGMDVVKRSIEALRGRIELDSTVGKGTTLTIRLPLTLAIIDGLQVLVGGESYVIPLNHVEECAEHATPSAADGRQRIINLRGEIVPYIRLRELFASSGPAPAIEQVVVVDAQGSRFGLVVDCVVGEHQTVIKSLGRIYKDVPGISGATIKGDGSMALILDVPGLVQLAADQPQRGQRVPAASHGGGA</sequence>
<keyword evidence="5 12" id="KW-0597">Phosphoprotein</keyword>
<gene>
    <name evidence="16" type="ORF">KPS_000584</name>
</gene>
<evidence type="ECO:0000256" key="11">
    <source>
        <dbReference type="ARBA" id="ARBA00035100"/>
    </source>
</evidence>
<dbReference type="PANTHER" id="PTHR43395:SF10">
    <property type="entry name" value="CHEMOTAXIS PROTEIN CHEA"/>
    <property type="match status" value="1"/>
</dbReference>
<evidence type="ECO:0000256" key="7">
    <source>
        <dbReference type="ARBA" id="ARBA00022741"/>
    </source>
</evidence>
<feature type="domain" description="Histidine kinase" evidence="13">
    <location>
        <begin position="371"/>
        <end position="574"/>
    </location>
</feature>
<evidence type="ECO:0000256" key="12">
    <source>
        <dbReference type="PROSITE-ProRule" id="PRU00110"/>
    </source>
</evidence>
<dbReference type="CDD" id="cd00088">
    <property type="entry name" value="HPT"/>
    <property type="match status" value="1"/>
</dbReference>
<dbReference type="InterPro" id="IPR037257">
    <property type="entry name" value="T2SS_E_N_sf"/>
</dbReference>
<dbReference type="InterPro" id="IPR036641">
    <property type="entry name" value="HPT_dom_sf"/>
</dbReference>
<keyword evidence="8" id="KW-0418">Kinase</keyword>
<evidence type="ECO:0000256" key="9">
    <source>
        <dbReference type="ARBA" id="ARBA00022840"/>
    </source>
</evidence>
<evidence type="ECO:0000256" key="2">
    <source>
        <dbReference type="ARBA" id="ARBA00012438"/>
    </source>
</evidence>
<evidence type="ECO:0000259" key="14">
    <source>
        <dbReference type="PROSITE" id="PS50851"/>
    </source>
</evidence>
<accession>A0ABY9R4A1</accession>
<dbReference type="PROSITE" id="PS50894">
    <property type="entry name" value="HPT"/>
    <property type="match status" value="1"/>
</dbReference>
<dbReference type="Gene3D" id="1.10.287.560">
    <property type="entry name" value="Histidine kinase CheA-like, homodimeric domain"/>
    <property type="match status" value="1"/>
</dbReference>
<dbReference type="SUPFAM" id="SSF47226">
    <property type="entry name" value="Histidine-containing phosphotransfer domain, HPT domain"/>
    <property type="match status" value="1"/>
</dbReference>
<protein>
    <recommendedName>
        <fullName evidence="3">Chemotaxis protein CheA</fullName>
        <ecNumber evidence="2">2.7.13.3</ecNumber>
    </recommendedName>
</protein>
<dbReference type="InterPro" id="IPR008207">
    <property type="entry name" value="Sig_transdc_His_kin_Hpt_dom"/>
</dbReference>
<keyword evidence="17" id="KW-1185">Reference proteome</keyword>
<dbReference type="SUPFAM" id="SSF55874">
    <property type="entry name" value="ATPase domain of HSP90 chaperone/DNA topoisomerase II/histidine kinase"/>
    <property type="match status" value="1"/>
</dbReference>
<name>A0ABY9R4A1_9BACT</name>
<dbReference type="InterPro" id="IPR004105">
    <property type="entry name" value="CheA-like_dim"/>
</dbReference>
<dbReference type="PANTHER" id="PTHR43395">
    <property type="entry name" value="SENSOR HISTIDINE KINASE CHEA"/>
    <property type="match status" value="1"/>
</dbReference>
<dbReference type="InterPro" id="IPR036890">
    <property type="entry name" value="HATPase_C_sf"/>
</dbReference>
<organism evidence="16 17">
    <name type="scientific">Nitratidesulfovibrio liaohensis</name>
    <dbReference type="NCBI Taxonomy" id="2604158"/>
    <lineage>
        <taxon>Bacteria</taxon>
        <taxon>Pseudomonadati</taxon>
        <taxon>Thermodesulfobacteriota</taxon>
        <taxon>Desulfovibrionia</taxon>
        <taxon>Desulfovibrionales</taxon>
        <taxon>Desulfovibrionaceae</taxon>
        <taxon>Nitratidesulfovibrio</taxon>
    </lineage>
</organism>
<dbReference type="RefSeq" id="WP_309541957.1">
    <property type="nucleotide sequence ID" value="NZ_CP133659.1"/>
</dbReference>
<dbReference type="InterPro" id="IPR004358">
    <property type="entry name" value="Sig_transdc_His_kin-like_C"/>
</dbReference>
<keyword evidence="6" id="KW-0808">Transferase</keyword>
<dbReference type="EC" id="2.7.13.3" evidence="2"/>
<dbReference type="SUPFAM" id="SSF50341">
    <property type="entry name" value="CheW-like"/>
    <property type="match status" value="1"/>
</dbReference>
<evidence type="ECO:0000259" key="13">
    <source>
        <dbReference type="PROSITE" id="PS50109"/>
    </source>
</evidence>
<evidence type="ECO:0000256" key="3">
    <source>
        <dbReference type="ARBA" id="ARBA00021495"/>
    </source>
</evidence>
<proteinExistence type="predicted"/>
<keyword evidence="9" id="KW-0067">ATP-binding</keyword>
<evidence type="ECO:0000256" key="8">
    <source>
        <dbReference type="ARBA" id="ARBA00022777"/>
    </source>
</evidence>
<keyword evidence="4" id="KW-0145">Chemotaxis</keyword>
<comment type="function">
    <text evidence="11">Involved in the transmission of sensory signals from the chemoreceptors to the flagellar motors. CheA is autophosphorylated; it can transfer its phosphate group to either CheB or CheY.</text>
</comment>
<dbReference type="InterPro" id="IPR002545">
    <property type="entry name" value="CheW-lke_dom"/>
</dbReference>
<evidence type="ECO:0000256" key="5">
    <source>
        <dbReference type="ARBA" id="ARBA00022553"/>
    </source>
</evidence>
<dbReference type="CDD" id="cd16916">
    <property type="entry name" value="HATPase_CheA-like"/>
    <property type="match status" value="1"/>
</dbReference>
<dbReference type="Gene3D" id="1.20.120.160">
    <property type="entry name" value="HPT domain"/>
    <property type="match status" value="1"/>
</dbReference>
<dbReference type="InterPro" id="IPR005467">
    <property type="entry name" value="His_kinase_dom"/>
</dbReference>
<evidence type="ECO:0000256" key="6">
    <source>
        <dbReference type="ARBA" id="ARBA00022679"/>
    </source>
</evidence>
<dbReference type="CDD" id="cd00731">
    <property type="entry name" value="CheA_reg"/>
    <property type="match status" value="1"/>
</dbReference>